<evidence type="ECO:0000313" key="3">
    <source>
        <dbReference type="Proteomes" id="UP000298860"/>
    </source>
</evidence>
<dbReference type="OrthoDB" id="9797603at2"/>
<evidence type="ECO:0000313" key="2">
    <source>
        <dbReference type="EMBL" id="GDY31281.1"/>
    </source>
</evidence>
<protein>
    <recommendedName>
        <fullName evidence="1">Aminoglycoside phosphotransferase domain-containing protein</fullName>
    </recommendedName>
</protein>
<feature type="domain" description="Aminoglycoside phosphotransferase" evidence="1">
    <location>
        <begin position="15"/>
        <end position="122"/>
    </location>
</feature>
<keyword evidence="3" id="KW-1185">Reference proteome</keyword>
<proteinExistence type="predicted"/>
<evidence type="ECO:0000259" key="1">
    <source>
        <dbReference type="Pfam" id="PF01636"/>
    </source>
</evidence>
<dbReference type="Gene3D" id="3.90.1200.10">
    <property type="match status" value="1"/>
</dbReference>
<accession>A0A4D4J436</accession>
<dbReference type="Pfam" id="PF01636">
    <property type="entry name" value="APH"/>
    <property type="match status" value="1"/>
</dbReference>
<name>A0A4D4J436_9PSEU</name>
<comment type="caution">
    <text evidence="2">The sequence shown here is derived from an EMBL/GenBank/DDBJ whole genome shotgun (WGS) entry which is preliminary data.</text>
</comment>
<sequence length="235" mass="25569">MASGEWPVDADRAHLIASGKDADVFLRADGLLVKRSRAGAPAEPEAELLRYLGRFDVPVPRVVRAEGSELVMDYVAGPTMAAELSAHPWRAAGLGRALARLHRQLDRVPAPPWLRRLGEGRRGGDRLLHLDLHPGNVLLGPAGPVVVDWANAARGERGVDVALSWLVLAAARLRPRHRPARWTLLHTFLARFDRAAVRAALPAAAEVRLSSPDRDPAERASVARLLERMGERVAG</sequence>
<dbReference type="EMBL" id="BJFL01000013">
    <property type="protein sequence ID" value="GDY31281.1"/>
    <property type="molecule type" value="Genomic_DNA"/>
</dbReference>
<reference evidence="3" key="1">
    <citation type="submission" date="2019-04" db="EMBL/GenBank/DDBJ databases">
        <title>Draft genome sequence of Pseudonocardiaceae bacterium SL3-2-4.</title>
        <authorList>
            <person name="Ningsih F."/>
            <person name="Yokota A."/>
            <person name="Sakai Y."/>
            <person name="Nanatani K."/>
            <person name="Yabe S."/>
            <person name="Oetari A."/>
            <person name="Sjamsuridzal W."/>
        </authorList>
    </citation>
    <scope>NUCLEOTIDE SEQUENCE [LARGE SCALE GENOMIC DNA]</scope>
    <source>
        <strain evidence="3">SL3-2-4</strain>
    </source>
</reference>
<dbReference type="RefSeq" id="WP_137814368.1">
    <property type="nucleotide sequence ID" value="NZ_BJFL01000013.1"/>
</dbReference>
<dbReference type="InterPro" id="IPR011009">
    <property type="entry name" value="Kinase-like_dom_sf"/>
</dbReference>
<organism evidence="2 3">
    <name type="scientific">Gandjariella thermophila</name>
    <dbReference type="NCBI Taxonomy" id="1931992"/>
    <lineage>
        <taxon>Bacteria</taxon>
        <taxon>Bacillati</taxon>
        <taxon>Actinomycetota</taxon>
        <taxon>Actinomycetes</taxon>
        <taxon>Pseudonocardiales</taxon>
        <taxon>Pseudonocardiaceae</taxon>
        <taxon>Gandjariella</taxon>
    </lineage>
</organism>
<gene>
    <name evidence="2" type="ORF">GTS_29140</name>
</gene>
<dbReference type="Proteomes" id="UP000298860">
    <property type="component" value="Unassembled WGS sequence"/>
</dbReference>
<dbReference type="SUPFAM" id="SSF56112">
    <property type="entry name" value="Protein kinase-like (PK-like)"/>
    <property type="match status" value="1"/>
</dbReference>
<dbReference type="InterPro" id="IPR002575">
    <property type="entry name" value="Aminoglycoside_PTrfase"/>
</dbReference>
<dbReference type="AlphaFoldDB" id="A0A4D4J436"/>